<proteinExistence type="predicted"/>
<evidence type="ECO:0000313" key="2">
    <source>
        <dbReference type="Proteomes" id="UP000247555"/>
    </source>
</evidence>
<protein>
    <submittedName>
        <fullName evidence="1">Uncharacterized protein</fullName>
    </submittedName>
</protein>
<dbReference type="EMBL" id="QJKI01000008">
    <property type="protein sequence ID" value="PXX79123.1"/>
    <property type="molecule type" value="Genomic_DNA"/>
</dbReference>
<reference evidence="1 2" key="1">
    <citation type="submission" date="2018-05" db="EMBL/GenBank/DDBJ databases">
        <title>Genomic Encyclopedia of Type Strains, Phase IV (KMG-IV): sequencing the most valuable type-strain genomes for metagenomic binning, comparative biology and taxonomic classification.</title>
        <authorList>
            <person name="Goeker M."/>
        </authorList>
    </citation>
    <scope>NUCLEOTIDE SEQUENCE [LARGE SCALE GENOMIC DNA]</scope>
    <source>
        <strain evidence="1 2">DSM 29661</strain>
    </source>
</reference>
<sequence>MNDLFGPKPRRPRRQMMHVFDAGDACSGADGDEVVIARCRCLACGGETEWIEFHTMTEARRGIPCPQCNGQG</sequence>
<dbReference type="AlphaFoldDB" id="A0A318L0R3"/>
<gene>
    <name evidence="1" type="ORF">DFR34_10813</name>
</gene>
<dbReference type="Proteomes" id="UP000247555">
    <property type="component" value="Unassembled WGS sequence"/>
</dbReference>
<accession>A0A318L0R3</accession>
<comment type="caution">
    <text evidence="1">The sequence shown here is derived from an EMBL/GenBank/DDBJ whole genome shotgun (WGS) entry which is preliminary data.</text>
</comment>
<evidence type="ECO:0000313" key="1">
    <source>
        <dbReference type="EMBL" id="PXX79123.1"/>
    </source>
</evidence>
<name>A0A318L0R3_9NEIS</name>
<organism evidence="1 2">
    <name type="scientific">Rivihabitans pingtungensis</name>
    <dbReference type="NCBI Taxonomy" id="1054498"/>
    <lineage>
        <taxon>Bacteria</taxon>
        <taxon>Pseudomonadati</taxon>
        <taxon>Pseudomonadota</taxon>
        <taxon>Betaproteobacteria</taxon>
        <taxon>Neisseriales</taxon>
        <taxon>Aquaspirillaceae</taxon>
        <taxon>Rivihabitans</taxon>
    </lineage>
</organism>
<keyword evidence="2" id="KW-1185">Reference proteome</keyword>